<name>A0A7J8YU33_GOSAI</name>
<sequence>MELCKRAGVLLERLDKEMNPSKKLLGDYFY</sequence>
<dbReference type="Proteomes" id="UP000593577">
    <property type="component" value="Unassembled WGS sequence"/>
</dbReference>
<accession>A0A7J8YU33</accession>
<reference evidence="1 2" key="1">
    <citation type="journal article" date="2019" name="Genome Biol. Evol.">
        <title>Insights into the evolution of the New World diploid cottons (Gossypium, subgenus Houzingenia) based on genome sequencing.</title>
        <authorList>
            <person name="Grover C.E."/>
            <person name="Arick M.A. 2nd"/>
            <person name="Thrash A."/>
            <person name="Conover J.L."/>
            <person name="Sanders W.S."/>
            <person name="Peterson D.G."/>
            <person name="Frelichowski J.E."/>
            <person name="Scheffler J.A."/>
            <person name="Scheffler B.E."/>
            <person name="Wendel J.F."/>
        </authorList>
    </citation>
    <scope>NUCLEOTIDE SEQUENCE [LARGE SCALE GENOMIC DNA]</scope>
    <source>
        <strain evidence="1">185</strain>
        <tissue evidence="1">Leaf</tissue>
    </source>
</reference>
<dbReference type="AlphaFoldDB" id="A0A7J8YU33"/>
<comment type="caution">
    <text evidence="1">The sequence shown here is derived from an EMBL/GenBank/DDBJ whole genome shotgun (WGS) entry which is preliminary data.</text>
</comment>
<protein>
    <submittedName>
        <fullName evidence="1">Uncharacterized protein</fullName>
    </submittedName>
</protein>
<feature type="non-terminal residue" evidence="1">
    <location>
        <position position="30"/>
    </location>
</feature>
<keyword evidence="2" id="KW-1185">Reference proteome</keyword>
<proteinExistence type="predicted"/>
<evidence type="ECO:0000313" key="2">
    <source>
        <dbReference type="Proteomes" id="UP000593577"/>
    </source>
</evidence>
<organism evidence="1 2">
    <name type="scientific">Gossypium aridum</name>
    <name type="common">American cotton</name>
    <name type="synonym">Erioxylum aridum</name>
    <dbReference type="NCBI Taxonomy" id="34290"/>
    <lineage>
        <taxon>Eukaryota</taxon>
        <taxon>Viridiplantae</taxon>
        <taxon>Streptophyta</taxon>
        <taxon>Embryophyta</taxon>
        <taxon>Tracheophyta</taxon>
        <taxon>Spermatophyta</taxon>
        <taxon>Magnoliopsida</taxon>
        <taxon>eudicotyledons</taxon>
        <taxon>Gunneridae</taxon>
        <taxon>Pentapetalae</taxon>
        <taxon>rosids</taxon>
        <taxon>malvids</taxon>
        <taxon>Malvales</taxon>
        <taxon>Malvaceae</taxon>
        <taxon>Malvoideae</taxon>
        <taxon>Gossypium</taxon>
    </lineage>
</organism>
<dbReference type="EMBL" id="JABFAA010355223">
    <property type="protein sequence ID" value="MBA0703088.1"/>
    <property type="molecule type" value="Genomic_DNA"/>
</dbReference>
<gene>
    <name evidence="1" type="ORF">Goari_020566</name>
</gene>
<evidence type="ECO:0000313" key="1">
    <source>
        <dbReference type="EMBL" id="MBA0703088.1"/>
    </source>
</evidence>